<feature type="domain" description="EcxA zinc-binding" evidence="3">
    <location>
        <begin position="471"/>
        <end position="784"/>
    </location>
</feature>
<dbReference type="InterPro" id="IPR024079">
    <property type="entry name" value="MetalloPept_cat_dom_sf"/>
</dbReference>
<keyword evidence="6" id="KW-1185">Reference proteome</keyword>
<evidence type="ECO:0000259" key="3">
    <source>
        <dbReference type="Pfam" id="PF16313"/>
    </source>
</evidence>
<dbReference type="SUPFAM" id="SSF55486">
    <property type="entry name" value="Metalloproteases ('zincins'), catalytic domain"/>
    <property type="match status" value="1"/>
</dbReference>
<evidence type="ECO:0000259" key="4">
    <source>
        <dbReference type="Pfam" id="PF17148"/>
    </source>
</evidence>
<proteinExistence type="predicted"/>
<dbReference type="GO" id="GO:0008237">
    <property type="term" value="F:metallopeptidase activity"/>
    <property type="evidence" value="ECO:0007669"/>
    <property type="project" value="UniProtKB-KW"/>
</dbReference>
<reference evidence="5 6" key="1">
    <citation type="journal article" date="2015" name="Int. J. Syst. Evol. Microbiol.">
        <title>Winogradskyella litoriviva sp. nov., isolated from coastal seawater.</title>
        <authorList>
            <person name="Nedashkovskaya O.I."/>
            <person name="Kukhlevskiy A.D."/>
            <person name="Zhukova N.V."/>
            <person name="Kim S.J."/>
            <person name="Rhee S.K."/>
            <person name="Mikhailov V.V."/>
        </authorList>
    </citation>
    <scope>NUCLEOTIDE SEQUENCE [LARGE SCALE GENOMIC DNA]</scope>
    <source>
        <strain evidence="5 6">KMM6491</strain>
    </source>
</reference>
<evidence type="ECO:0000313" key="6">
    <source>
        <dbReference type="Proteomes" id="UP000805085"/>
    </source>
</evidence>
<evidence type="ECO:0000256" key="2">
    <source>
        <dbReference type="SAM" id="SignalP"/>
    </source>
</evidence>
<comment type="caution">
    <text evidence="5">The sequence shown here is derived from an EMBL/GenBank/DDBJ whole genome shotgun (WGS) entry which is preliminary data.</text>
</comment>
<keyword evidence="5" id="KW-0482">Metalloprotease</keyword>
<name>A0ABX2E1X4_9FLAO</name>
<dbReference type="InterPro" id="IPR033413">
    <property type="entry name" value="DUF5117"/>
</dbReference>
<dbReference type="Proteomes" id="UP000805085">
    <property type="component" value="Unassembled WGS sequence"/>
</dbReference>
<dbReference type="PANTHER" id="PTHR38478">
    <property type="entry name" value="PEPTIDASE M1A AND M12B"/>
    <property type="match status" value="1"/>
</dbReference>
<feature type="chain" id="PRO_5045107135" evidence="2">
    <location>
        <begin position="30"/>
        <end position="863"/>
    </location>
</feature>
<dbReference type="Pfam" id="PF16313">
    <property type="entry name" value="DUF4953"/>
    <property type="match status" value="1"/>
</dbReference>
<dbReference type="Gene3D" id="3.40.390.10">
    <property type="entry name" value="Collagenase (Catalytic Domain)"/>
    <property type="match status" value="1"/>
</dbReference>
<protein>
    <submittedName>
        <fullName evidence="5">Zinc-dependent metalloprotease</fullName>
    </submittedName>
</protein>
<feature type="region of interest" description="Disordered" evidence="1">
    <location>
        <begin position="29"/>
        <end position="56"/>
    </location>
</feature>
<keyword evidence="5" id="KW-0378">Hydrolase</keyword>
<dbReference type="InterPro" id="IPR032534">
    <property type="entry name" value="EcxA_zinc-bd"/>
</dbReference>
<sequence length="863" mass="97278">MKIKKRNVFRLLSIALVTCAFMAPQNAEAQRKKKKKKDQTEAAAPKPKSKTKSIKDLTKSSKKIEGLFTMYRDTITGSLQMVISEDQIGKEYIHFNQVSNGVIDAGRFRGAYGGSKVFKVKKYFNKIEFVSQNTSFYFDPENAISKSKDANTSEGIMATVKIEAQDDKSGLYLIKADGLFLKETFSQVKPPRFPGASPLSFTLGNLDKTKTKINTIKNYEDNTNLEVEYVYSKPSVLNGGSRGVTDGRNVSIKVFHSLIAMPENDYEIRLDDPRVGYFTTQVNDQTATNSAPYKDLVHRWNLVKKDPNAAISEPVKPITWWMENSTPVEWRETITQGVLEWNKAFEKAGFKNAMVVKLQPDDADWDAGDINYNVLRWTSSPNPPFGGYGPSFVNPKTGEIIGADIMLEYVHFTNRVFYDQLFDLAKADAEFDATDYLQKNKVLCSFGHVMHENTMFGQAVIEAASGSELEMARMKEEAMLALIMHEVGHTLGLNHNMKASQLFSPEELANKDFIEGKCLTGSVMDYAGINLTKNRADQGQYYDTTVGPYDVWAIQFGYTPFKSEEEKIALLNRSTEPQLIFGNDADDMRAPGKAIDPRVMIGDLSNDQIGYSIDRIKLVDSMMKDVKSKFSKKGESYQELRRAYYILSGQRATAVNVISRFIGGVYVDRAMIGQEGGTQPYTPVSLEDQKRAMDALKKYAFAPDAFNAPNDLYNSLAMQRRGYGFMRGPEDPKIHNQVLTYQSNVLRHLLHRNTLQRITDSELYGNDYSLSKFMTDLNTSIFKADIFGNVNSFRQNLQLAYTNMLIEMLIGKQNGRYTNNAKSMALYNLKQIRNMAAPSGNVSSKAHKQHLRTLIDNALKEVK</sequence>
<dbReference type="CDD" id="cd04276">
    <property type="entry name" value="ZnMc_MMP_like_2"/>
    <property type="match status" value="1"/>
</dbReference>
<gene>
    <name evidence="5" type="ORF">HNV10_04480</name>
</gene>
<accession>A0ABX2E1X4</accession>
<dbReference type="Pfam" id="PF17148">
    <property type="entry name" value="DUF5117"/>
    <property type="match status" value="1"/>
</dbReference>
<keyword evidence="5" id="KW-0645">Protease</keyword>
<dbReference type="RefSeq" id="WP_173300157.1">
    <property type="nucleotide sequence ID" value="NZ_JABRWQ010000002.1"/>
</dbReference>
<dbReference type="PANTHER" id="PTHR38478:SF1">
    <property type="entry name" value="ZINC DEPENDENT METALLOPROTEASE DOMAIN LIPOPROTEIN"/>
    <property type="match status" value="1"/>
</dbReference>
<dbReference type="InterPro" id="IPR034032">
    <property type="entry name" value="Zn_MMP-like_bac"/>
</dbReference>
<evidence type="ECO:0000313" key="5">
    <source>
        <dbReference type="EMBL" id="NRD22484.1"/>
    </source>
</evidence>
<feature type="signal peptide" evidence="2">
    <location>
        <begin position="1"/>
        <end position="29"/>
    </location>
</feature>
<keyword evidence="2" id="KW-0732">Signal</keyword>
<dbReference type="EMBL" id="JABRWQ010000002">
    <property type="protein sequence ID" value="NRD22484.1"/>
    <property type="molecule type" value="Genomic_DNA"/>
</dbReference>
<organism evidence="5 6">
    <name type="scientific">Winogradskyella litoriviva</name>
    <dbReference type="NCBI Taxonomy" id="1220182"/>
    <lineage>
        <taxon>Bacteria</taxon>
        <taxon>Pseudomonadati</taxon>
        <taxon>Bacteroidota</taxon>
        <taxon>Flavobacteriia</taxon>
        <taxon>Flavobacteriales</taxon>
        <taxon>Flavobacteriaceae</taxon>
        <taxon>Winogradskyella</taxon>
    </lineage>
</organism>
<evidence type="ECO:0000256" key="1">
    <source>
        <dbReference type="SAM" id="MobiDB-lite"/>
    </source>
</evidence>
<feature type="domain" description="DUF5117" evidence="4">
    <location>
        <begin position="113"/>
        <end position="305"/>
    </location>
</feature>